<name>A0A4R9GKP7_9LEPT</name>
<organism evidence="2 3">
    <name type="scientific">Leptospira fluminis</name>
    <dbReference type="NCBI Taxonomy" id="2484979"/>
    <lineage>
        <taxon>Bacteria</taxon>
        <taxon>Pseudomonadati</taxon>
        <taxon>Spirochaetota</taxon>
        <taxon>Spirochaetia</taxon>
        <taxon>Leptospirales</taxon>
        <taxon>Leptospiraceae</taxon>
        <taxon>Leptospira</taxon>
    </lineage>
</organism>
<evidence type="ECO:0000313" key="2">
    <source>
        <dbReference type="EMBL" id="TGK14751.1"/>
    </source>
</evidence>
<keyword evidence="3" id="KW-1185">Reference proteome</keyword>
<gene>
    <name evidence="2" type="ORF">EHO61_16920</name>
</gene>
<reference evidence="2" key="1">
    <citation type="journal article" date="2019" name="PLoS Negl. Trop. Dis.">
        <title>Revisiting the worldwide diversity of Leptospira species in the environment.</title>
        <authorList>
            <person name="Vincent A.T."/>
            <person name="Schiettekatte O."/>
            <person name="Bourhy P."/>
            <person name="Veyrier F.J."/>
            <person name="Picardeau M."/>
        </authorList>
    </citation>
    <scope>NUCLEOTIDE SEQUENCE [LARGE SCALE GENOMIC DNA]</scope>
    <source>
        <strain evidence="2">SCS5</strain>
    </source>
</reference>
<dbReference type="AlphaFoldDB" id="A0A4R9GKP7"/>
<dbReference type="EMBL" id="RQEV01000018">
    <property type="protein sequence ID" value="TGK14751.1"/>
    <property type="molecule type" value="Genomic_DNA"/>
</dbReference>
<proteinExistence type="predicted"/>
<dbReference type="RefSeq" id="WP_135814737.1">
    <property type="nucleotide sequence ID" value="NZ_RQEV01000018.1"/>
</dbReference>
<evidence type="ECO:0000256" key="1">
    <source>
        <dbReference type="SAM" id="MobiDB-lite"/>
    </source>
</evidence>
<accession>A0A4R9GKP7</accession>
<dbReference type="Proteomes" id="UP000297855">
    <property type="component" value="Unassembled WGS sequence"/>
</dbReference>
<dbReference type="OrthoDB" id="343280at2"/>
<feature type="region of interest" description="Disordered" evidence="1">
    <location>
        <begin position="708"/>
        <end position="731"/>
    </location>
</feature>
<comment type="caution">
    <text evidence="2">The sequence shown here is derived from an EMBL/GenBank/DDBJ whole genome shotgun (WGS) entry which is preliminary data.</text>
</comment>
<evidence type="ECO:0000313" key="3">
    <source>
        <dbReference type="Proteomes" id="UP000297855"/>
    </source>
</evidence>
<sequence length="731" mass="81483">MQKRIIRIFSSSFRFWLVALPFLYCKISEKERLWFELPVQNPFHFDYDPELRENPKSLSVRIVPLDSKTCLQSGEVPGFAITFCLSDEDRSASNTWENSIEAWKRREMSAERTVYDSVDRNVSASIGMLPINEIRKRISKSGFGILGSGEFKKNSSDGAFWDRRRYVRKFHEPGFSLFRLEGNEWLWVFPPSESSGTYLTLKILLPPGLDSDWASRLGSVASTNERILANCKADLPEISEIFGETESVSGRWIELHNPYPYPICESGLEFVLFGNRVSLPTSVGFFAPGESKVYAEESSILEKIPLTGIRWGDLKRSGTLQLVKEGNVSERALPGGGYRFGEESYSWKRNGFSDCVSTERTIFLPESYCMDPGRPSEGFASGDRKVDLCDAREFRIEEINFLGAYRDGKLRSDYKFIDLEYTGLSKCDPSDLELSFGSTNLPISARGILQPPGTILTVGALPFLFGRLELSYRNLSNLKGTDSVRIRNRISGNEKNLWNGEFRGPELVYDRVALEIPGIATSSLLVREEKVYIPKSELPPDGLHLSHRFFPGRKTEFGFSGSAALSEVSWAGSYRGNEPISADRFLEVWSDDPGISSAVLQIQTSGGGNSNVLFPLEKGWSLLSSGKLTCFPNSVSWTESNFSLPQTGGNVLRLLDPIRGAVWGEFRYTSAGPGKNDTRGKIRRSAFFLSEQGGIGIWKDSDLPNFPGRSEACEGTHASPGAPNVFPGEAG</sequence>
<dbReference type="NCBIfam" id="NF047473">
    <property type="entry name" value="lipo_LIC11755"/>
    <property type="match status" value="1"/>
</dbReference>
<protein>
    <submittedName>
        <fullName evidence="2">Uncharacterized protein</fullName>
    </submittedName>
</protein>